<keyword evidence="15" id="KW-1185">Reference proteome</keyword>
<evidence type="ECO:0000256" key="8">
    <source>
        <dbReference type="ARBA" id="ARBA00022927"/>
    </source>
</evidence>
<keyword evidence="11" id="KW-0175">Coiled coil</keyword>
<evidence type="ECO:0000313" key="15">
    <source>
        <dbReference type="Proteomes" id="UP000298805"/>
    </source>
</evidence>
<keyword evidence="10" id="KW-1006">Bacterial flagellum protein export</keyword>
<evidence type="ECO:0000256" key="3">
    <source>
        <dbReference type="ARBA" id="ARBA00020392"/>
    </source>
</evidence>
<dbReference type="GO" id="GO:0015031">
    <property type="term" value="P:protein transport"/>
    <property type="evidence" value="ECO:0007669"/>
    <property type="project" value="UniProtKB-KW"/>
</dbReference>
<organism evidence="13 14">
    <name type="scientific">Caminibacter pacificus</name>
    <dbReference type="NCBI Taxonomy" id="1424653"/>
    <lineage>
        <taxon>Bacteria</taxon>
        <taxon>Pseudomonadati</taxon>
        <taxon>Campylobacterota</taxon>
        <taxon>Epsilonproteobacteria</taxon>
        <taxon>Nautiliales</taxon>
        <taxon>Nautiliaceae</taxon>
        <taxon>Caminibacter</taxon>
    </lineage>
</organism>
<dbReference type="AlphaFoldDB" id="A0AAJ4RBZ5"/>
<sequence>MKTKFDSVVKLKKQQVEKIQNDIQKINKAVLELSSKIEELKASLMQLTLPKSGSFSKITQINTQKTLLRNEIQNLQNQINILNNRKNELLEELKKARIEYEKMKYLQGEEIKKQLKEIKLKESREMDEIAILLRNQNES</sequence>
<keyword evidence="9" id="KW-0472">Membrane</keyword>
<keyword evidence="7" id="KW-1005">Bacterial flagellum biogenesis</keyword>
<keyword evidence="6" id="KW-0145">Chemotaxis</keyword>
<keyword evidence="5" id="KW-1003">Cell membrane</keyword>
<evidence type="ECO:0000313" key="13">
    <source>
        <dbReference type="EMBL" id="ROR39136.1"/>
    </source>
</evidence>
<evidence type="ECO:0000256" key="5">
    <source>
        <dbReference type="ARBA" id="ARBA00022475"/>
    </source>
</evidence>
<comment type="subcellular location">
    <subcellularLocation>
        <location evidence="1">Cell membrane</location>
        <topology evidence="1">Peripheral membrane protein</topology>
        <orientation evidence="1">Cytoplasmic side</orientation>
    </subcellularLocation>
</comment>
<dbReference type="GO" id="GO:0071973">
    <property type="term" value="P:bacterial-type flagellum-dependent cell motility"/>
    <property type="evidence" value="ECO:0007669"/>
    <property type="project" value="InterPro"/>
</dbReference>
<dbReference type="GO" id="GO:0006935">
    <property type="term" value="P:chemotaxis"/>
    <property type="evidence" value="ECO:0007669"/>
    <property type="project" value="UniProtKB-KW"/>
</dbReference>
<dbReference type="EMBL" id="CP027432">
    <property type="protein sequence ID" value="QCI29047.1"/>
    <property type="molecule type" value="Genomic_DNA"/>
</dbReference>
<evidence type="ECO:0000256" key="7">
    <source>
        <dbReference type="ARBA" id="ARBA00022795"/>
    </source>
</evidence>
<evidence type="ECO:0000256" key="2">
    <source>
        <dbReference type="ARBA" id="ARBA00010004"/>
    </source>
</evidence>
<evidence type="ECO:0000256" key="10">
    <source>
        <dbReference type="ARBA" id="ARBA00023225"/>
    </source>
</evidence>
<gene>
    <name evidence="12" type="ORF">C6V80_08765</name>
    <name evidence="13" type="ORF">EDC58_1634</name>
</gene>
<keyword evidence="13" id="KW-0969">Cilium</keyword>
<accession>A0AAJ4RBZ5</accession>
<protein>
    <recommendedName>
        <fullName evidence="3">Flagellar FliJ protein</fullName>
    </recommendedName>
</protein>
<dbReference type="Proteomes" id="UP000298805">
    <property type="component" value="Chromosome"/>
</dbReference>
<dbReference type="Gene3D" id="1.10.287.1700">
    <property type="match status" value="1"/>
</dbReference>
<dbReference type="Proteomes" id="UP000272781">
    <property type="component" value="Unassembled WGS sequence"/>
</dbReference>
<evidence type="ECO:0000313" key="12">
    <source>
        <dbReference type="EMBL" id="QCI29047.1"/>
    </source>
</evidence>
<dbReference type="RefSeq" id="WP_123353012.1">
    <property type="nucleotide sequence ID" value="NZ_CP027432.2"/>
</dbReference>
<evidence type="ECO:0000256" key="6">
    <source>
        <dbReference type="ARBA" id="ARBA00022500"/>
    </source>
</evidence>
<proteinExistence type="inferred from homology"/>
<dbReference type="EMBL" id="RJVK01000004">
    <property type="protein sequence ID" value="ROR39136.1"/>
    <property type="molecule type" value="Genomic_DNA"/>
</dbReference>
<evidence type="ECO:0000256" key="9">
    <source>
        <dbReference type="ARBA" id="ARBA00023136"/>
    </source>
</evidence>
<evidence type="ECO:0000256" key="4">
    <source>
        <dbReference type="ARBA" id="ARBA00022448"/>
    </source>
</evidence>
<comment type="similarity">
    <text evidence="2">Belongs to the FliJ family.</text>
</comment>
<keyword evidence="13" id="KW-0282">Flagellum</keyword>
<keyword evidence="8" id="KW-0653">Protein transport</keyword>
<dbReference type="GO" id="GO:0044781">
    <property type="term" value="P:bacterial-type flagellum organization"/>
    <property type="evidence" value="ECO:0007669"/>
    <property type="project" value="UniProtKB-KW"/>
</dbReference>
<dbReference type="InterPro" id="IPR012823">
    <property type="entry name" value="Flagell_FliJ"/>
</dbReference>
<dbReference type="GO" id="GO:0005886">
    <property type="term" value="C:plasma membrane"/>
    <property type="evidence" value="ECO:0007669"/>
    <property type="project" value="UniProtKB-SubCell"/>
</dbReference>
<reference evidence="12" key="3">
    <citation type="submission" date="2019-06" db="EMBL/GenBank/DDBJ databases">
        <title>A comparative analysis of the Nautiliaceae.</title>
        <authorList>
            <person name="Grosche A."/>
            <person name="Smedile F."/>
            <person name="Vetriani C."/>
        </authorList>
    </citation>
    <scope>NUCLEOTIDE SEQUENCE</scope>
    <source>
        <strain evidence="12">TB6</strain>
    </source>
</reference>
<keyword evidence="13" id="KW-0966">Cell projection</keyword>
<keyword evidence="4" id="KW-0813">Transport</keyword>
<dbReference type="GO" id="GO:0009288">
    <property type="term" value="C:bacterial-type flagellum"/>
    <property type="evidence" value="ECO:0007669"/>
    <property type="project" value="InterPro"/>
</dbReference>
<evidence type="ECO:0000256" key="1">
    <source>
        <dbReference type="ARBA" id="ARBA00004413"/>
    </source>
</evidence>
<dbReference type="InterPro" id="IPR053716">
    <property type="entry name" value="Flag_assembly_chemotaxis_eff"/>
</dbReference>
<evidence type="ECO:0000313" key="14">
    <source>
        <dbReference type="Proteomes" id="UP000272781"/>
    </source>
</evidence>
<reference evidence="15" key="1">
    <citation type="submission" date="2018-03" db="EMBL/GenBank/DDBJ databases">
        <title>A comparative analysis of the Nautiliaceae.</title>
        <authorList>
            <person name="Grosche A."/>
            <person name="Smedile F."/>
            <person name="Vetriani C."/>
        </authorList>
    </citation>
    <scope>NUCLEOTIDE SEQUENCE [LARGE SCALE GENOMIC DNA]</scope>
    <source>
        <strain evidence="15">TB6</strain>
    </source>
</reference>
<evidence type="ECO:0000256" key="11">
    <source>
        <dbReference type="SAM" id="Coils"/>
    </source>
</evidence>
<dbReference type="Pfam" id="PF02050">
    <property type="entry name" value="FliJ"/>
    <property type="match status" value="1"/>
</dbReference>
<name>A0AAJ4RBZ5_9BACT</name>
<reference evidence="13 14" key="2">
    <citation type="submission" date="2018-11" db="EMBL/GenBank/DDBJ databases">
        <title>Genomic Encyclopedia of Type Strains, Phase IV (KMG-IV): sequencing the most valuable type-strain genomes for metagenomic binning, comparative biology and taxonomic classification.</title>
        <authorList>
            <person name="Goeker M."/>
        </authorList>
    </citation>
    <scope>NUCLEOTIDE SEQUENCE [LARGE SCALE GENOMIC DNA]</scope>
    <source>
        <strain evidence="13 14">DSM 27783</strain>
    </source>
</reference>
<feature type="coiled-coil region" evidence="11">
    <location>
        <begin position="9"/>
        <end position="106"/>
    </location>
</feature>